<evidence type="ECO:0000313" key="2">
    <source>
        <dbReference type="EMBL" id="SHE65089.1"/>
    </source>
</evidence>
<accession>A0A1M4V800</accession>
<dbReference type="InterPro" id="IPR009781">
    <property type="entry name" value="DUF1345"/>
</dbReference>
<feature type="transmembrane region" description="Helical" evidence="1">
    <location>
        <begin position="189"/>
        <end position="213"/>
    </location>
</feature>
<protein>
    <submittedName>
        <fullName evidence="2">Uncharacterized membrane protein</fullName>
    </submittedName>
</protein>
<dbReference type="Proteomes" id="UP000184533">
    <property type="component" value="Unassembled WGS sequence"/>
</dbReference>
<keyword evidence="1" id="KW-0472">Membrane</keyword>
<proteinExistence type="predicted"/>
<evidence type="ECO:0000256" key="1">
    <source>
        <dbReference type="SAM" id="Phobius"/>
    </source>
</evidence>
<feature type="transmembrane region" description="Helical" evidence="1">
    <location>
        <begin position="160"/>
        <end position="177"/>
    </location>
</feature>
<dbReference type="AlphaFoldDB" id="A0A1M4V800"/>
<dbReference type="OrthoDB" id="64737at2"/>
<reference evidence="2 3" key="1">
    <citation type="submission" date="2016-11" db="EMBL/GenBank/DDBJ databases">
        <authorList>
            <person name="Jaros S."/>
            <person name="Januszkiewicz K."/>
            <person name="Wedrychowicz H."/>
        </authorList>
    </citation>
    <scope>NUCLEOTIDE SEQUENCE [LARGE SCALE GENOMIC DNA]</scope>
    <source>
        <strain evidence="2 3">DSM 17137</strain>
    </source>
</reference>
<feature type="transmembrane region" description="Helical" evidence="1">
    <location>
        <begin position="12"/>
        <end position="29"/>
    </location>
</feature>
<organism evidence="2 3">
    <name type="scientific">Devosia limi DSM 17137</name>
    <dbReference type="NCBI Taxonomy" id="1121477"/>
    <lineage>
        <taxon>Bacteria</taxon>
        <taxon>Pseudomonadati</taxon>
        <taxon>Pseudomonadota</taxon>
        <taxon>Alphaproteobacteria</taxon>
        <taxon>Hyphomicrobiales</taxon>
        <taxon>Devosiaceae</taxon>
        <taxon>Devosia</taxon>
    </lineage>
</organism>
<keyword evidence="1" id="KW-0812">Transmembrane</keyword>
<dbReference type="RefSeq" id="WP_083588489.1">
    <property type="nucleotide sequence ID" value="NZ_FQVC01000002.1"/>
</dbReference>
<gene>
    <name evidence="2" type="ORF">SAMN02745223_00789</name>
</gene>
<feature type="transmembrane region" description="Helical" evidence="1">
    <location>
        <begin position="73"/>
        <end position="94"/>
    </location>
</feature>
<dbReference type="EMBL" id="FQVC01000002">
    <property type="protein sequence ID" value="SHE65089.1"/>
    <property type="molecule type" value="Genomic_DNA"/>
</dbReference>
<evidence type="ECO:0000313" key="3">
    <source>
        <dbReference type="Proteomes" id="UP000184533"/>
    </source>
</evidence>
<keyword evidence="1" id="KW-1133">Transmembrane helix</keyword>
<name>A0A1M4V800_9HYPH</name>
<sequence length="215" mass="23382">MFDRSLRHRSFYFAVAAGLVVGLASLLVAPGQAVLWGSIAFFAVYMGMSLWFFPRASSAFLDKHADLEDAPAWIIFLATIGLIVMAVVSLFQLVASHDPNSLQLIATGAAVPLGWLTVHAMAAHHYAYVYYAQPRGDARSKTGRDDSAGLQFPSGDRPDGIAFLYFSYVIGMTAQVADVNVTSREMQHLVLMHGIFSFFFNTVIVAATVNVVVSL</sequence>
<feature type="transmembrane region" description="Helical" evidence="1">
    <location>
        <begin position="35"/>
        <end position="53"/>
    </location>
</feature>
<dbReference type="Pfam" id="PF07077">
    <property type="entry name" value="DUF1345"/>
    <property type="match status" value="1"/>
</dbReference>